<dbReference type="SUPFAM" id="SSF55785">
    <property type="entry name" value="PYP-like sensor domain (PAS domain)"/>
    <property type="match status" value="7"/>
</dbReference>
<dbReference type="InterPro" id="IPR035965">
    <property type="entry name" value="PAS-like_dom_sf"/>
</dbReference>
<name>A0ABU1BLW1_9BURK</name>
<dbReference type="NCBIfam" id="TIGR00229">
    <property type="entry name" value="sensory_box"/>
    <property type="match status" value="7"/>
</dbReference>
<keyword evidence="6" id="KW-1185">Reference proteome</keyword>
<dbReference type="InterPro" id="IPR029787">
    <property type="entry name" value="Nucleotide_cyclase"/>
</dbReference>
<feature type="domain" description="PAS" evidence="1">
    <location>
        <begin position="20"/>
        <end position="95"/>
    </location>
</feature>
<organism evidence="5 6">
    <name type="scientific">Keguizhuia sedimenti</name>
    <dbReference type="NCBI Taxonomy" id="3064264"/>
    <lineage>
        <taxon>Bacteria</taxon>
        <taxon>Pseudomonadati</taxon>
        <taxon>Pseudomonadota</taxon>
        <taxon>Betaproteobacteria</taxon>
        <taxon>Burkholderiales</taxon>
        <taxon>Oxalobacteraceae</taxon>
        <taxon>Keguizhuia</taxon>
    </lineage>
</organism>
<evidence type="ECO:0000259" key="2">
    <source>
        <dbReference type="PROSITE" id="PS50113"/>
    </source>
</evidence>
<dbReference type="PANTHER" id="PTHR44757:SF2">
    <property type="entry name" value="BIOFILM ARCHITECTURE MAINTENANCE PROTEIN MBAA"/>
    <property type="match status" value="1"/>
</dbReference>
<sequence>MMDAGIWRQLIEGTFADPVGKNLIRSLAQHADFGFALMEAQGYCLYANRAMCEMTGFSAQELSSRPLHDLLCHHRPDGSPFPKEESPLHKAFTTGASFTQDKELLFYRKDGSRFFAHCTVNPVIFQEKTLCTVMEVRDYALLRKSALQKLGTELTNRFAMEVAEIGTWERDMATDMVRQSPQTSRILGLGTEQTIVSTTDIDRLILPEDLPVFKSTLQAALEKREPFNLEFRIRRGDGQIRWLTTRGMGIRNAAGKIGQVVGVMFDITERKQAEEKLLASQLSYKLATEAANVGTWELEFATNAATVSATAAQILGLPSGKSILTEHEWQNMIFPDDREMVIGVQQKAMSSGEPFVVDFRMCRPDQSVVWVSSRGVVKKDRYGHPMKSMGVIIDITKKRQNAEALQQINQRLSLILDSSSEGICGIEVDHHCTFINQAGAAMLGYAPDELIGMPVHEAFYARKTPEQLTEQECKLFKAISKGATVRSEEDLFWRKDGTSFPVLYSLSPMVADGKPSGVVVTYRDISEKKKAEERERSVASQILSAAEANAKFKTFFEQGSFFCGVVALDGSLIEANHLSFKLCGYKREEQIGRKFWECGWWNRSTEVMEKVKKSVLDAAAGKSSRQEIAYFWANGSEHVTEMTLAPITDANGKFLYVAATGTDITEKIQYAKALQRSEERFRSLSEFSPDAIFVELHGICVYANIAAAHLLGAKAVEDLIGRRTLDFLDAEFHEIVRAHRAMNKDERKKSPLLDLKIRRLDGAMAFAQAACGEVIWEDKPAIQIMLRDVTELKETQDKLRHISERLQLAIEGSGEGIWDWDILNDRFTFAGGLNKILGRPTISTLSEAEEWHRAIHPDDYERVLSTFREALEEKTPLYECEYRLRTRSGHWKWIWARGIIVDRDKHGRPTMMTGTLTDITARKESDELAWRHANLDALTSLPNRRLFRERLEMELLKVRRSSHQLAVLFIDLDGFKQVNDLYGHDAGDLLLMEAAHRLKNCVRETDTVARLGGDEFTIILTELVNLDHVEFVCQKILSSLAETFHLGKEIGYISGSIGVSLYPMDAETPEDLIRKADQAMYAAKHTGKNQFNYFTKEMDDRAHNRLRITNELRHALQFGQLAVHYQPVVDLKSGEIAKAEALLRWHHPILGNIEPAEFIPMAEESGLIKQIGNWVFKEAAICCKQCKDQTGKNFQIGVNKSPIQFMAREMESNWLHFLFDQGLPASSISIEITEGVLLHASARVEDKLTRYQNAGVEIALDDFGTGYSSMSYLQKFHIDYVKIDQSFVQNIGTDPNSRTIAETIIMMAHKLGQKVIAEGIETEEQLDFLKRVGCDYGQGYYFSYPVPAERLVRTLAGDQQSQRWPM</sequence>
<feature type="domain" description="PAS" evidence="1">
    <location>
        <begin position="152"/>
        <end position="224"/>
    </location>
</feature>
<feature type="domain" description="PAS" evidence="1">
    <location>
        <begin position="408"/>
        <end position="482"/>
    </location>
</feature>
<dbReference type="PROSITE" id="PS50112">
    <property type="entry name" value="PAS"/>
    <property type="match status" value="3"/>
</dbReference>
<dbReference type="SMART" id="SM00267">
    <property type="entry name" value="GGDEF"/>
    <property type="match status" value="1"/>
</dbReference>
<feature type="domain" description="EAL" evidence="3">
    <location>
        <begin position="1105"/>
        <end position="1359"/>
    </location>
</feature>
<feature type="domain" description="PAC" evidence="2">
    <location>
        <begin position="486"/>
        <end position="537"/>
    </location>
</feature>
<feature type="domain" description="PAC" evidence="2">
    <location>
        <begin position="227"/>
        <end position="279"/>
    </location>
</feature>
<dbReference type="InterPro" id="IPR013767">
    <property type="entry name" value="PAS_fold"/>
</dbReference>
<feature type="domain" description="PAC" evidence="2">
    <location>
        <begin position="624"/>
        <end position="676"/>
    </location>
</feature>
<dbReference type="Pfam" id="PF00990">
    <property type="entry name" value="GGDEF"/>
    <property type="match status" value="1"/>
</dbReference>
<accession>A0ABU1BLW1</accession>
<dbReference type="InterPro" id="IPR013655">
    <property type="entry name" value="PAS_fold_3"/>
</dbReference>
<dbReference type="SMART" id="SM00086">
    <property type="entry name" value="PAC"/>
    <property type="match status" value="6"/>
</dbReference>
<dbReference type="Pfam" id="PF08447">
    <property type="entry name" value="PAS_3"/>
    <property type="match status" value="3"/>
</dbReference>
<feature type="domain" description="PAC" evidence="2">
    <location>
        <begin position="355"/>
        <end position="407"/>
    </location>
</feature>
<comment type="caution">
    <text evidence="5">The sequence shown here is derived from an EMBL/GenBank/DDBJ whole genome shotgun (WGS) entry which is preliminary data.</text>
</comment>
<dbReference type="InterPro" id="IPR001610">
    <property type="entry name" value="PAC"/>
</dbReference>
<protein>
    <submittedName>
        <fullName evidence="5">PAS domain S-box protein</fullName>
    </submittedName>
</protein>
<dbReference type="CDD" id="cd01949">
    <property type="entry name" value="GGDEF"/>
    <property type="match status" value="1"/>
</dbReference>
<proteinExistence type="predicted"/>
<dbReference type="Pfam" id="PF13426">
    <property type="entry name" value="PAS_9"/>
    <property type="match status" value="2"/>
</dbReference>
<dbReference type="InterPro" id="IPR043128">
    <property type="entry name" value="Rev_trsase/Diguanyl_cyclase"/>
</dbReference>
<reference evidence="5 6" key="1">
    <citation type="submission" date="2023-08" db="EMBL/GenBank/DDBJ databases">
        <title>Oxalobacteraceae gen .nov., isolated from river sludge outside the plant.</title>
        <authorList>
            <person name="Zhao S.Y."/>
        </authorList>
    </citation>
    <scope>NUCLEOTIDE SEQUENCE [LARGE SCALE GENOMIC DNA]</scope>
    <source>
        <strain evidence="5 6">R-40</strain>
    </source>
</reference>
<dbReference type="Gene3D" id="3.20.20.450">
    <property type="entry name" value="EAL domain"/>
    <property type="match status" value="1"/>
</dbReference>
<dbReference type="CDD" id="cd01948">
    <property type="entry name" value="EAL"/>
    <property type="match status" value="1"/>
</dbReference>
<dbReference type="RefSeq" id="WP_338435796.1">
    <property type="nucleotide sequence ID" value="NZ_JAUYVH010000002.1"/>
</dbReference>
<dbReference type="Gene3D" id="2.10.70.100">
    <property type="match status" value="2"/>
</dbReference>
<dbReference type="InterPro" id="IPR013656">
    <property type="entry name" value="PAS_4"/>
</dbReference>
<dbReference type="SUPFAM" id="SSF55073">
    <property type="entry name" value="Nucleotide cyclase"/>
    <property type="match status" value="1"/>
</dbReference>
<dbReference type="SMART" id="SM00052">
    <property type="entry name" value="EAL"/>
    <property type="match status" value="1"/>
</dbReference>
<dbReference type="InterPro" id="IPR000014">
    <property type="entry name" value="PAS"/>
</dbReference>
<gene>
    <name evidence="5" type="ORF">Q8A64_05545</name>
</gene>
<dbReference type="InterPro" id="IPR000160">
    <property type="entry name" value="GGDEF_dom"/>
</dbReference>
<dbReference type="Pfam" id="PF00563">
    <property type="entry name" value="EAL"/>
    <property type="match status" value="1"/>
</dbReference>
<dbReference type="PROSITE" id="PS50883">
    <property type="entry name" value="EAL"/>
    <property type="match status" value="1"/>
</dbReference>
<dbReference type="Gene3D" id="3.30.70.270">
    <property type="match status" value="1"/>
</dbReference>
<evidence type="ECO:0000313" key="6">
    <source>
        <dbReference type="Proteomes" id="UP001225596"/>
    </source>
</evidence>
<evidence type="ECO:0000313" key="5">
    <source>
        <dbReference type="EMBL" id="MDQ9169872.1"/>
    </source>
</evidence>
<evidence type="ECO:0000259" key="1">
    <source>
        <dbReference type="PROSITE" id="PS50112"/>
    </source>
</evidence>
<dbReference type="InterPro" id="IPR000700">
    <property type="entry name" value="PAS-assoc_C"/>
</dbReference>
<dbReference type="PROSITE" id="PS50887">
    <property type="entry name" value="GGDEF"/>
    <property type="match status" value="1"/>
</dbReference>
<feature type="domain" description="GGDEF" evidence="4">
    <location>
        <begin position="963"/>
        <end position="1096"/>
    </location>
</feature>
<dbReference type="Pfam" id="PF08448">
    <property type="entry name" value="PAS_4"/>
    <property type="match status" value="1"/>
</dbReference>
<dbReference type="CDD" id="cd00130">
    <property type="entry name" value="PAS"/>
    <property type="match status" value="7"/>
</dbReference>
<dbReference type="PROSITE" id="PS50113">
    <property type="entry name" value="PAC"/>
    <property type="match status" value="5"/>
</dbReference>
<dbReference type="Gene3D" id="3.30.450.20">
    <property type="entry name" value="PAS domain"/>
    <property type="match status" value="7"/>
</dbReference>
<feature type="domain" description="PAC" evidence="2">
    <location>
        <begin position="878"/>
        <end position="931"/>
    </location>
</feature>
<dbReference type="InterPro" id="IPR052155">
    <property type="entry name" value="Biofilm_reg_signaling"/>
</dbReference>
<evidence type="ECO:0000259" key="3">
    <source>
        <dbReference type="PROSITE" id="PS50883"/>
    </source>
</evidence>
<dbReference type="SMART" id="SM00091">
    <property type="entry name" value="PAS"/>
    <property type="match status" value="7"/>
</dbReference>
<dbReference type="NCBIfam" id="TIGR00254">
    <property type="entry name" value="GGDEF"/>
    <property type="match status" value="1"/>
</dbReference>
<dbReference type="InterPro" id="IPR035919">
    <property type="entry name" value="EAL_sf"/>
</dbReference>
<dbReference type="InterPro" id="IPR001633">
    <property type="entry name" value="EAL_dom"/>
</dbReference>
<evidence type="ECO:0000259" key="4">
    <source>
        <dbReference type="PROSITE" id="PS50887"/>
    </source>
</evidence>
<dbReference type="SUPFAM" id="SSF141868">
    <property type="entry name" value="EAL domain-like"/>
    <property type="match status" value="1"/>
</dbReference>
<dbReference type="EMBL" id="JAUYVH010000002">
    <property type="protein sequence ID" value="MDQ9169872.1"/>
    <property type="molecule type" value="Genomic_DNA"/>
</dbReference>
<dbReference type="PANTHER" id="PTHR44757">
    <property type="entry name" value="DIGUANYLATE CYCLASE DGCP"/>
    <property type="match status" value="1"/>
</dbReference>
<dbReference type="Proteomes" id="UP001225596">
    <property type="component" value="Unassembled WGS sequence"/>
</dbReference>
<dbReference type="Pfam" id="PF00989">
    <property type="entry name" value="PAS"/>
    <property type="match status" value="1"/>
</dbReference>